<evidence type="ECO:0000313" key="21">
    <source>
        <dbReference type="EMBL" id="MBB4882190.1"/>
    </source>
</evidence>
<feature type="domain" description="YjeF C-terminal" evidence="19">
    <location>
        <begin position="219"/>
        <end position="516"/>
    </location>
</feature>
<dbReference type="InterPro" id="IPR036652">
    <property type="entry name" value="YjeF_N_dom_sf"/>
</dbReference>
<dbReference type="Gene3D" id="3.40.50.10260">
    <property type="entry name" value="YjeF N-terminal domain"/>
    <property type="match status" value="1"/>
</dbReference>
<dbReference type="RefSeq" id="WP_135028660.1">
    <property type="nucleotide sequence ID" value="NZ_BMLA01000006.1"/>
</dbReference>
<evidence type="ECO:0000256" key="17">
    <source>
        <dbReference type="HAMAP-Rule" id="MF_01965"/>
    </source>
</evidence>
<proteinExistence type="inferred from homology"/>
<evidence type="ECO:0000256" key="10">
    <source>
        <dbReference type="ARBA" id="ARBA00023027"/>
    </source>
</evidence>
<dbReference type="NCBIfam" id="TIGR00196">
    <property type="entry name" value="yjeF_cterm"/>
    <property type="match status" value="1"/>
</dbReference>
<dbReference type="InterPro" id="IPR030677">
    <property type="entry name" value="Nnr"/>
</dbReference>
<keyword evidence="21" id="KW-0418">Kinase</keyword>
<keyword evidence="10 17" id="KW-0520">NAD</keyword>
<protein>
    <recommendedName>
        <fullName evidence="17">ADP-dependent (S)-NAD(P)H-hydrate dehydratase</fullName>
        <ecNumber evidence="17">4.2.1.136</ecNumber>
    </recommendedName>
    <alternativeName>
        <fullName evidence="17">ADP-dependent NAD(P)HX dehydratase</fullName>
    </alternativeName>
</protein>
<dbReference type="PANTHER" id="PTHR12592:SF0">
    <property type="entry name" value="ATP-DEPENDENT (S)-NAD(P)H-HYDRATE DEHYDRATASE"/>
    <property type="match status" value="1"/>
</dbReference>
<comment type="catalytic activity">
    <reaction evidence="2 18">
        <text>(6R)-NADPHX = (6S)-NADPHX</text>
        <dbReference type="Rhea" id="RHEA:32227"/>
        <dbReference type="ChEBI" id="CHEBI:64076"/>
        <dbReference type="ChEBI" id="CHEBI:64077"/>
        <dbReference type="EC" id="5.1.99.6"/>
    </reaction>
</comment>
<comment type="caution">
    <text evidence="21">The sequence shown here is derived from an EMBL/GenBank/DDBJ whole genome shotgun (WGS) entry which is preliminary data.</text>
</comment>
<feature type="binding site" evidence="17">
    <location>
        <position position="444"/>
    </location>
    <ligand>
        <name>(6S)-NADPHX</name>
        <dbReference type="ChEBI" id="CHEBI:64076"/>
    </ligand>
</feature>
<evidence type="ECO:0000256" key="9">
    <source>
        <dbReference type="ARBA" id="ARBA00022958"/>
    </source>
</evidence>
<dbReference type="InterPro" id="IPR017953">
    <property type="entry name" value="Carbohydrate_kinase_pred_CS"/>
</dbReference>
<dbReference type="PROSITE" id="PS01049">
    <property type="entry name" value="YJEF_C_1"/>
    <property type="match status" value="1"/>
</dbReference>
<keyword evidence="9 18" id="KW-0630">Potassium</keyword>
<evidence type="ECO:0000259" key="20">
    <source>
        <dbReference type="PROSITE" id="PS51385"/>
    </source>
</evidence>
<evidence type="ECO:0000256" key="18">
    <source>
        <dbReference type="PIRNR" id="PIRNR017184"/>
    </source>
</evidence>
<evidence type="ECO:0000256" key="1">
    <source>
        <dbReference type="ARBA" id="ARBA00000013"/>
    </source>
</evidence>
<keyword evidence="22" id="KW-1185">Reference proteome</keyword>
<comment type="similarity">
    <text evidence="3 18">In the N-terminal section; belongs to the NnrE/AIBP family.</text>
</comment>
<dbReference type="PROSITE" id="PS01050">
    <property type="entry name" value="YJEF_C_2"/>
    <property type="match status" value="1"/>
</dbReference>
<comment type="catalytic activity">
    <reaction evidence="15 17 18">
        <text>(6S)-NADHX + ADP = AMP + phosphate + NADH + H(+)</text>
        <dbReference type="Rhea" id="RHEA:32223"/>
        <dbReference type="ChEBI" id="CHEBI:15378"/>
        <dbReference type="ChEBI" id="CHEBI:43474"/>
        <dbReference type="ChEBI" id="CHEBI:57945"/>
        <dbReference type="ChEBI" id="CHEBI:64074"/>
        <dbReference type="ChEBI" id="CHEBI:456215"/>
        <dbReference type="ChEBI" id="CHEBI:456216"/>
        <dbReference type="EC" id="4.2.1.136"/>
    </reaction>
</comment>
<dbReference type="SUPFAM" id="SSF64153">
    <property type="entry name" value="YjeF N-terminal domain-like"/>
    <property type="match status" value="1"/>
</dbReference>
<dbReference type="Pfam" id="PF01256">
    <property type="entry name" value="Carb_kinase"/>
    <property type="match status" value="1"/>
</dbReference>
<evidence type="ECO:0000256" key="6">
    <source>
        <dbReference type="ARBA" id="ARBA00022741"/>
    </source>
</evidence>
<feature type="binding site" evidence="17">
    <location>
        <position position="254"/>
    </location>
    <ligand>
        <name>(6S)-NADPHX</name>
        <dbReference type="ChEBI" id="CHEBI:64076"/>
    </ligand>
</feature>
<dbReference type="OrthoDB" id="9806925at2"/>
<evidence type="ECO:0000256" key="14">
    <source>
        <dbReference type="ARBA" id="ARBA00025153"/>
    </source>
</evidence>
<dbReference type="GO" id="GO:0016301">
    <property type="term" value="F:kinase activity"/>
    <property type="evidence" value="ECO:0007669"/>
    <property type="project" value="UniProtKB-KW"/>
</dbReference>
<dbReference type="Gene3D" id="3.40.1190.20">
    <property type="match status" value="1"/>
</dbReference>
<organism evidence="21 22">
    <name type="scientific">Micrococcus flavus</name>
    <dbReference type="NCBI Taxonomy" id="384602"/>
    <lineage>
        <taxon>Bacteria</taxon>
        <taxon>Bacillati</taxon>
        <taxon>Actinomycetota</taxon>
        <taxon>Actinomycetes</taxon>
        <taxon>Micrococcales</taxon>
        <taxon>Micrococcaceae</taxon>
        <taxon>Micrococcus</taxon>
    </lineage>
</organism>
<evidence type="ECO:0000256" key="3">
    <source>
        <dbReference type="ARBA" id="ARBA00006001"/>
    </source>
</evidence>
<feature type="binding site" evidence="17">
    <location>
        <begin position="414"/>
        <end position="418"/>
    </location>
    <ligand>
        <name>AMP</name>
        <dbReference type="ChEBI" id="CHEBI:456215"/>
    </ligand>
</feature>
<evidence type="ECO:0000256" key="11">
    <source>
        <dbReference type="ARBA" id="ARBA00023235"/>
    </source>
</evidence>
<comment type="catalytic activity">
    <reaction evidence="16 17 18">
        <text>(6S)-NADPHX + ADP = AMP + phosphate + NADPH + H(+)</text>
        <dbReference type="Rhea" id="RHEA:32235"/>
        <dbReference type="ChEBI" id="CHEBI:15378"/>
        <dbReference type="ChEBI" id="CHEBI:43474"/>
        <dbReference type="ChEBI" id="CHEBI:57783"/>
        <dbReference type="ChEBI" id="CHEBI:64076"/>
        <dbReference type="ChEBI" id="CHEBI:456215"/>
        <dbReference type="ChEBI" id="CHEBI:456216"/>
        <dbReference type="EC" id="4.2.1.136"/>
    </reaction>
</comment>
<comment type="function">
    <text evidence="14 18">Bifunctional enzyme that catalyzes the epimerization of the S- and R-forms of NAD(P)HX and the dehydration of the S-form of NAD(P)HX at the expense of ADP, which is converted to AMP. This allows the repair of both epimers of NAD(P)HX, a damaged form of NAD(P)H that is a result of enzymatic or heat-dependent hydration.</text>
</comment>
<dbReference type="PROSITE" id="PS51383">
    <property type="entry name" value="YJEF_C_3"/>
    <property type="match status" value="1"/>
</dbReference>
<evidence type="ECO:0000256" key="16">
    <source>
        <dbReference type="ARBA" id="ARBA00049209"/>
    </source>
</evidence>
<dbReference type="SUPFAM" id="SSF53613">
    <property type="entry name" value="Ribokinase-like"/>
    <property type="match status" value="1"/>
</dbReference>
<comment type="similarity">
    <text evidence="17">Belongs to the NnrD/CARKD family.</text>
</comment>
<keyword evidence="5 18" id="KW-0479">Metal-binding</keyword>
<comment type="function">
    <text evidence="17">Catalyzes the dehydration of the S-form of NAD(P)HX at the expense of ADP, which is converted to AMP. Together with NAD(P)HX epimerase, which catalyzes the epimerization of the S- and R-forms, the enzyme allows the repair of both epimers of NAD(P)HX, a damaged form of NAD(P)H that is a result of enzymatic or heat-dependent hydration.</text>
</comment>
<keyword evidence="11 18" id="KW-0413">Isomerase</keyword>
<dbReference type="GO" id="GO:0005524">
    <property type="term" value="F:ATP binding"/>
    <property type="evidence" value="ECO:0007669"/>
    <property type="project" value="UniProtKB-UniRule"/>
</dbReference>
<dbReference type="Pfam" id="PF03853">
    <property type="entry name" value="YjeF_N"/>
    <property type="match status" value="1"/>
</dbReference>
<evidence type="ECO:0000256" key="5">
    <source>
        <dbReference type="ARBA" id="ARBA00022723"/>
    </source>
</evidence>
<dbReference type="GO" id="GO:0110051">
    <property type="term" value="P:metabolite repair"/>
    <property type="evidence" value="ECO:0007669"/>
    <property type="project" value="TreeGrafter"/>
</dbReference>
<feature type="binding site" evidence="17">
    <location>
        <position position="370"/>
    </location>
    <ligand>
        <name>(6S)-NADPHX</name>
        <dbReference type="ChEBI" id="CHEBI:64076"/>
    </ligand>
</feature>
<evidence type="ECO:0000256" key="8">
    <source>
        <dbReference type="ARBA" id="ARBA00022857"/>
    </source>
</evidence>
<feature type="binding site" evidence="17">
    <location>
        <position position="309"/>
    </location>
    <ligand>
        <name>(6S)-NADPHX</name>
        <dbReference type="ChEBI" id="CHEBI:64076"/>
    </ligand>
</feature>
<dbReference type="HAMAP" id="MF_01965">
    <property type="entry name" value="NADHX_dehydratase"/>
    <property type="match status" value="1"/>
</dbReference>
<dbReference type="InterPro" id="IPR000631">
    <property type="entry name" value="CARKD"/>
</dbReference>
<accession>A0A4Y8X367</accession>
<comment type="subunit">
    <text evidence="17">Homotetramer.</text>
</comment>
<dbReference type="PROSITE" id="PS51385">
    <property type="entry name" value="YJEF_N"/>
    <property type="match status" value="1"/>
</dbReference>
<dbReference type="Proteomes" id="UP000560081">
    <property type="component" value="Unassembled WGS sequence"/>
</dbReference>
<evidence type="ECO:0000259" key="19">
    <source>
        <dbReference type="PROSITE" id="PS51383"/>
    </source>
</evidence>
<evidence type="ECO:0000256" key="12">
    <source>
        <dbReference type="ARBA" id="ARBA00023239"/>
    </source>
</evidence>
<evidence type="ECO:0000256" key="13">
    <source>
        <dbReference type="ARBA" id="ARBA00023268"/>
    </source>
</evidence>
<dbReference type="InterPro" id="IPR004443">
    <property type="entry name" value="YjeF_N_dom"/>
</dbReference>
<comment type="cofactor">
    <cofactor evidence="18">
        <name>K(+)</name>
        <dbReference type="ChEBI" id="CHEBI:29103"/>
    </cofactor>
    <text evidence="18">Binds 1 potassium ion per subunit.</text>
</comment>
<name>A0A4Y8X367_9MICC</name>
<keyword evidence="6 17" id="KW-0547">Nucleotide-binding</keyword>
<dbReference type="EC" id="4.2.1.136" evidence="17"/>
<gene>
    <name evidence="17" type="primary">nnrD</name>
    <name evidence="21" type="ORF">BJ976_000541</name>
</gene>
<sequence length="524" mass="51510">MRAFTGTQVREAERPLLAAGQGPALMRRAAWGLAEHVAAVLRARGRVSGATVAALVGTGNNGGDALWALAFLRRRGVEAVAVPVVRDDDGAPRWHAEGAAALRAAEGRVADAVPARAAVVVDGILGTGARGALTLPAAARDLPAGAVVVACDVPSGADADTGGVAGEVLAAAHTVTFGAVKTGLLLGAGAAAAGRVHLVDIGLGPHLPPEPRTGLHGVDRAAVRRLHPAPAPDAHKYTRGVVGLAAGSQRYPGAAVLAVGGALGAGAGMAHLAGPAAAQDLVLAAHPAALASADGPEPDRADAWVVGPGLGADAEARARLERVLDAVSAAGREPAGAPAVVVDASALELVTAEQLTALAASGARVVLTPHAGEWARLRDRLPVAGAKDADAGGAGELERLRAWAAAHRVTVLLKGPRTLVAAPDGEAWLMRDGGPALGTAGTGDVLAGVLGAVLAADRARAVRAGGPSPAAGRPSTAALAAAAAWLHARAGTGPAAGRGAVADALPAAVGTVTAALWWEDDGRE</sequence>
<keyword evidence="21" id="KW-0808">Transferase</keyword>
<evidence type="ECO:0000256" key="15">
    <source>
        <dbReference type="ARBA" id="ARBA00048238"/>
    </source>
</evidence>
<feature type="binding site" evidence="17">
    <location>
        <position position="443"/>
    </location>
    <ligand>
        <name>AMP</name>
        <dbReference type="ChEBI" id="CHEBI:456215"/>
    </ligand>
</feature>
<feature type="domain" description="YjeF N-terminal" evidence="20">
    <location>
        <begin position="9"/>
        <end position="209"/>
    </location>
</feature>
<keyword evidence="8 17" id="KW-0521">NADP</keyword>
<evidence type="ECO:0000256" key="7">
    <source>
        <dbReference type="ARBA" id="ARBA00022840"/>
    </source>
</evidence>
<comment type="similarity">
    <text evidence="4 18">In the C-terminal section; belongs to the NnrD/CARKD family.</text>
</comment>
<keyword evidence="13" id="KW-0511">Multifunctional enzyme</keyword>
<evidence type="ECO:0000256" key="2">
    <source>
        <dbReference type="ARBA" id="ARBA00000909"/>
    </source>
</evidence>
<dbReference type="InterPro" id="IPR029056">
    <property type="entry name" value="Ribokinase-like"/>
</dbReference>
<keyword evidence="12 17" id="KW-0456">Lyase</keyword>
<comment type="catalytic activity">
    <reaction evidence="1 18">
        <text>(6R)-NADHX = (6S)-NADHX</text>
        <dbReference type="Rhea" id="RHEA:32215"/>
        <dbReference type="ChEBI" id="CHEBI:64074"/>
        <dbReference type="ChEBI" id="CHEBI:64075"/>
        <dbReference type="EC" id="5.1.99.6"/>
    </reaction>
</comment>
<dbReference type="PIRSF" id="PIRSF017184">
    <property type="entry name" value="Nnr"/>
    <property type="match status" value="1"/>
</dbReference>
<dbReference type="GO" id="GO:0052855">
    <property type="term" value="F:ADP-dependent NAD(P)H-hydrate dehydratase activity"/>
    <property type="evidence" value="ECO:0007669"/>
    <property type="project" value="UniProtKB-UniRule"/>
</dbReference>
<evidence type="ECO:0000256" key="4">
    <source>
        <dbReference type="ARBA" id="ARBA00009524"/>
    </source>
</evidence>
<dbReference type="EMBL" id="JACHMC010000001">
    <property type="protein sequence ID" value="MBB4882190.1"/>
    <property type="molecule type" value="Genomic_DNA"/>
</dbReference>
<dbReference type="GO" id="GO:0046872">
    <property type="term" value="F:metal ion binding"/>
    <property type="evidence" value="ECO:0007669"/>
    <property type="project" value="UniProtKB-UniRule"/>
</dbReference>
<evidence type="ECO:0000313" key="22">
    <source>
        <dbReference type="Proteomes" id="UP000560081"/>
    </source>
</evidence>
<dbReference type="CDD" id="cd01171">
    <property type="entry name" value="YXKO-related"/>
    <property type="match status" value="1"/>
</dbReference>
<dbReference type="PANTHER" id="PTHR12592">
    <property type="entry name" value="ATP-DEPENDENT (S)-NAD(P)H-HYDRATE DEHYDRATASE FAMILY MEMBER"/>
    <property type="match status" value="1"/>
</dbReference>
<comment type="cofactor">
    <cofactor evidence="17">
        <name>Mg(2+)</name>
        <dbReference type="ChEBI" id="CHEBI:18420"/>
    </cofactor>
</comment>
<dbReference type="GO" id="GO:0046496">
    <property type="term" value="P:nicotinamide nucleotide metabolic process"/>
    <property type="evidence" value="ECO:0007669"/>
    <property type="project" value="UniProtKB-UniRule"/>
</dbReference>
<dbReference type="AlphaFoldDB" id="A0A4Y8X367"/>
<keyword evidence="7 17" id="KW-0067">ATP-binding</keyword>
<reference evidence="21 22" key="1">
    <citation type="submission" date="2020-08" db="EMBL/GenBank/DDBJ databases">
        <title>Sequencing the genomes of 1000 actinobacteria strains.</title>
        <authorList>
            <person name="Klenk H.-P."/>
        </authorList>
    </citation>
    <scope>NUCLEOTIDE SEQUENCE [LARGE SCALE GENOMIC DNA]</scope>
    <source>
        <strain evidence="21 22">DSM 19079</strain>
    </source>
</reference>
<dbReference type="GO" id="GO:0052856">
    <property type="term" value="F:NAD(P)HX epimerase activity"/>
    <property type="evidence" value="ECO:0007669"/>
    <property type="project" value="UniProtKB-EC"/>
</dbReference>